<reference evidence="10" key="1">
    <citation type="journal article" date="2019" name="Int. J. Syst. Evol. Microbiol.">
        <title>The Global Catalogue of Microorganisms (GCM) 10K type strain sequencing project: providing services to taxonomists for standard genome sequencing and annotation.</title>
        <authorList>
            <consortium name="The Broad Institute Genomics Platform"/>
            <consortium name="The Broad Institute Genome Sequencing Center for Infectious Disease"/>
            <person name="Wu L."/>
            <person name="Ma J."/>
        </authorList>
    </citation>
    <scope>NUCLEOTIDE SEQUENCE [LARGE SCALE GENOMIC DNA]</scope>
    <source>
        <strain evidence="10">CGMCC 4.1434</strain>
    </source>
</reference>
<dbReference type="Gene3D" id="3.40.80.10">
    <property type="entry name" value="Peptidoglycan recognition protein-like"/>
    <property type="match status" value="1"/>
</dbReference>
<proteinExistence type="inferred from homology"/>
<keyword evidence="5" id="KW-0749">Sporulation</keyword>
<evidence type="ECO:0000256" key="2">
    <source>
        <dbReference type="ARBA" id="ARBA00007553"/>
    </source>
</evidence>
<dbReference type="Pfam" id="PF01510">
    <property type="entry name" value="Amidase_2"/>
    <property type="match status" value="1"/>
</dbReference>
<evidence type="ECO:0000256" key="4">
    <source>
        <dbReference type="ARBA" id="ARBA00022801"/>
    </source>
</evidence>
<dbReference type="RefSeq" id="WP_381429631.1">
    <property type="nucleotide sequence ID" value="NZ_JBHSNO010000001.1"/>
</dbReference>
<sequence length="246" mass="27518">MAYVIINKFIPATLYPLKAPYAMVPEYVTIHNTYNDATALNEIAYMTRNTAPVSYHVAIDDKYAVQAIPFTRNTFHAGDGPVGNGNRKSIGIEICYSKSGGPKYVAAEANTVEYVSHLLKRYGWGIDRVKWHQDWSGKKCPHRIIDEGRLQSVKDRIAKRLAELKNPKLVSMDEPQKEDDELKFSSPSLKAETEFTLQSKARREIIVNAAIASGAQPFWKERLNNGTITDGDILALAAKYTVAVNK</sequence>
<dbReference type="InterPro" id="IPR051206">
    <property type="entry name" value="NAMLAA_amidase_2"/>
</dbReference>
<dbReference type="PANTHER" id="PTHR30417:SF11">
    <property type="entry name" value="N-ACETYLMURAMOYL-L-ALANINE AMIDASE XLYA"/>
    <property type="match status" value="1"/>
</dbReference>
<dbReference type="SUPFAM" id="SSF55846">
    <property type="entry name" value="N-acetylmuramoyl-L-alanine amidase-like"/>
    <property type="match status" value="1"/>
</dbReference>
<evidence type="ECO:0000313" key="10">
    <source>
        <dbReference type="Proteomes" id="UP001596109"/>
    </source>
</evidence>
<dbReference type="InterPro" id="IPR002502">
    <property type="entry name" value="Amidase_domain"/>
</dbReference>
<dbReference type="InterPro" id="IPR036505">
    <property type="entry name" value="Amidase/PGRP_sf"/>
</dbReference>
<evidence type="ECO:0000256" key="7">
    <source>
        <dbReference type="ARBA" id="ARBA00023316"/>
    </source>
</evidence>
<comment type="caution">
    <text evidence="9">The sequence shown here is derived from an EMBL/GenBank/DDBJ whole genome shotgun (WGS) entry which is preliminary data.</text>
</comment>
<comment type="catalytic activity">
    <reaction evidence="1">
        <text>Hydrolyzes the link between N-acetylmuramoyl residues and L-amino acid residues in certain cell-wall glycopeptides.</text>
        <dbReference type="EC" id="3.5.1.28"/>
    </reaction>
</comment>
<keyword evidence="6" id="KW-0178">Competence</keyword>
<name>A0ABW0TG82_9BACL</name>
<dbReference type="SMART" id="SM00644">
    <property type="entry name" value="Ami_2"/>
    <property type="match status" value="1"/>
</dbReference>
<dbReference type="CDD" id="cd06583">
    <property type="entry name" value="PGRP"/>
    <property type="match status" value="1"/>
</dbReference>
<dbReference type="PANTHER" id="PTHR30417">
    <property type="entry name" value="N-ACETYLMURAMOYL-L-ALANINE AMIDASE AMID"/>
    <property type="match status" value="1"/>
</dbReference>
<evidence type="ECO:0000259" key="8">
    <source>
        <dbReference type="SMART" id="SM00644"/>
    </source>
</evidence>
<comment type="similarity">
    <text evidence="2">Belongs to the N-acetylmuramoyl-L-alanine amidase 2 family.</text>
</comment>
<protein>
    <recommendedName>
        <fullName evidence="3">N-acetylmuramoyl-L-alanine amidase</fullName>
        <ecNumber evidence="3">3.5.1.28</ecNumber>
    </recommendedName>
</protein>
<dbReference type="Proteomes" id="UP001596109">
    <property type="component" value="Unassembled WGS sequence"/>
</dbReference>
<gene>
    <name evidence="9" type="ORF">ACFPRA_01255</name>
</gene>
<keyword evidence="4" id="KW-0378">Hydrolase</keyword>
<keyword evidence="7" id="KW-0961">Cell wall biogenesis/degradation</keyword>
<keyword evidence="10" id="KW-1185">Reference proteome</keyword>
<dbReference type="EMBL" id="JBHSNO010000001">
    <property type="protein sequence ID" value="MFC5587534.1"/>
    <property type="molecule type" value="Genomic_DNA"/>
</dbReference>
<evidence type="ECO:0000313" key="9">
    <source>
        <dbReference type="EMBL" id="MFC5587534.1"/>
    </source>
</evidence>
<evidence type="ECO:0000256" key="3">
    <source>
        <dbReference type="ARBA" id="ARBA00011901"/>
    </source>
</evidence>
<organism evidence="9 10">
    <name type="scientific">Sporosarcina soli</name>
    <dbReference type="NCBI Taxonomy" id="334736"/>
    <lineage>
        <taxon>Bacteria</taxon>
        <taxon>Bacillati</taxon>
        <taxon>Bacillota</taxon>
        <taxon>Bacilli</taxon>
        <taxon>Bacillales</taxon>
        <taxon>Caryophanaceae</taxon>
        <taxon>Sporosarcina</taxon>
    </lineage>
</organism>
<accession>A0ABW0TG82</accession>
<dbReference type="EC" id="3.5.1.28" evidence="3"/>
<feature type="domain" description="N-acetylmuramoyl-L-alanine amidase" evidence="8">
    <location>
        <begin position="15"/>
        <end position="157"/>
    </location>
</feature>
<evidence type="ECO:0000256" key="5">
    <source>
        <dbReference type="ARBA" id="ARBA00022969"/>
    </source>
</evidence>
<evidence type="ECO:0000256" key="6">
    <source>
        <dbReference type="ARBA" id="ARBA00023287"/>
    </source>
</evidence>
<evidence type="ECO:0000256" key="1">
    <source>
        <dbReference type="ARBA" id="ARBA00001561"/>
    </source>
</evidence>